<dbReference type="InterPro" id="IPR051219">
    <property type="entry name" value="Heterochromatin_chromo-domain"/>
</dbReference>
<dbReference type="Gene3D" id="2.40.50.40">
    <property type="match status" value="2"/>
</dbReference>
<comment type="subunit">
    <text evidence="2">Component of the NuA4 histone acetyltransferase complex.</text>
</comment>
<dbReference type="PANTHER" id="PTHR22812">
    <property type="entry name" value="CHROMOBOX PROTEIN"/>
    <property type="match status" value="1"/>
</dbReference>
<protein>
    <recommendedName>
        <fullName evidence="5">Chromo domain-containing protein</fullName>
    </recommendedName>
</protein>
<feature type="compositionally biased region" description="Polar residues" evidence="4">
    <location>
        <begin position="299"/>
        <end position="309"/>
    </location>
</feature>
<dbReference type="InterPro" id="IPR016197">
    <property type="entry name" value="Chromo-like_dom_sf"/>
</dbReference>
<feature type="domain" description="Chromo" evidence="5">
    <location>
        <begin position="610"/>
        <end position="670"/>
    </location>
</feature>
<keyword evidence="7" id="KW-1185">Reference proteome</keyword>
<sequence>MPPITGLTIPVYRASESPECPRQSLSAKSVKLRNQPRIYQDGPLPIKLSDHAPRQARITGRVATPDKVAYTIEIGGVIMNDVGIDEILDYVSPFELERFETQQFVEEIEIDRIAQEAADAEAEHKREQQKIRAQHKGIAIFQDLYEDSMEVDAESVDAGKYGRARPTYKHLFKKMKERRRRRRDPLTGELMLLSGDENEEAADLESSSGGEQAAMPSSTHMGLPEPAKRRRRKRDPRTGELLPLDPKPQPSSSRSRNQPAEELALGVPYKRPRRRRHPVTGELMPLGWRYEPDVEGNRSESGAGNTSVESMRRLSIVREPELKRPRLASASVASSDPRAQSIDPLRSFLNDGEKQSTAPPKSSDIINELNSSDSDDSEDQLQRFSPAQPIPSSKTSNMQPNHKSALSTAAILSRVDSSPEPISLASFLKSSKTPGNQEASSDDETDSSSSGPRVKGTPANGKTSIMNPTGSQTVKPAEEDSDSDDLDEDEYVVESILDHHMSDPRSHPGKSPIMLYKTKWEGFTEPTWEPAESFPDSSVIDSYGKHVGLKLPEQNRRSTLVTGMKKTEAPSKAKVTTRLTSATARVNQKGTSVSEEDDDEYNDDDDKVTYEIERILAHHKSDPRTHPGKPIAMLYQTKWKGYPDPTWEPANSFTDRKMLHEYQRRVGLRA</sequence>
<comment type="subcellular location">
    <subcellularLocation>
        <location evidence="1">Nucleus</location>
    </subcellularLocation>
</comment>
<evidence type="ECO:0000256" key="4">
    <source>
        <dbReference type="SAM" id="MobiDB-lite"/>
    </source>
</evidence>
<dbReference type="eggNOG" id="ENOG502RH8V">
    <property type="taxonomic scope" value="Eukaryota"/>
</dbReference>
<keyword evidence="3" id="KW-0539">Nucleus</keyword>
<dbReference type="OMA" id="DHAPRQA"/>
<feature type="compositionally biased region" description="Polar residues" evidence="4">
    <location>
        <begin position="460"/>
        <end position="474"/>
    </location>
</feature>
<organism evidence="6 7">
    <name type="scientific">Dothistroma septosporum (strain NZE10 / CBS 128990)</name>
    <name type="common">Red band needle blight fungus</name>
    <name type="synonym">Mycosphaerella pini</name>
    <dbReference type="NCBI Taxonomy" id="675120"/>
    <lineage>
        <taxon>Eukaryota</taxon>
        <taxon>Fungi</taxon>
        <taxon>Dikarya</taxon>
        <taxon>Ascomycota</taxon>
        <taxon>Pezizomycotina</taxon>
        <taxon>Dothideomycetes</taxon>
        <taxon>Dothideomycetidae</taxon>
        <taxon>Mycosphaerellales</taxon>
        <taxon>Mycosphaerellaceae</taxon>
        <taxon>Dothistroma</taxon>
    </lineage>
</organism>
<accession>N1PQB6</accession>
<feature type="domain" description="Chromo" evidence="5">
    <location>
        <begin position="491"/>
        <end position="543"/>
    </location>
</feature>
<evidence type="ECO:0000259" key="5">
    <source>
        <dbReference type="PROSITE" id="PS50013"/>
    </source>
</evidence>
<dbReference type="SMART" id="SM00298">
    <property type="entry name" value="CHROMO"/>
    <property type="match status" value="2"/>
</dbReference>
<dbReference type="InterPro" id="IPR023780">
    <property type="entry name" value="Chromo_domain"/>
</dbReference>
<dbReference type="Pfam" id="PF00385">
    <property type="entry name" value="Chromo"/>
    <property type="match status" value="1"/>
</dbReference>
<proteinExistence type="predicted"/>
<dbReference type="PROSITE" id="PS50013">
    <property type="entry name" value="CHROMO_2"/>
    <property type="match status" value="2"/>
</dbReference>
<evidence type="ECO:0000256" key="2">
    <source>
        <dbReference type="ARBA" id="ARBA00011353"/>
    </source>
</evidence>
<feature type="region of interest" description="Disordered" evidence="4">
    <location>
        <begin position="172"/>
        <end position="489"/>
    </location>
</feature>
<feature type="compositionally biased region" description="Basic and acidic residues" evidence="4">
    <location>
        <begin position="310"/>
        <end position="324"/>
    </location>
</feature>
<evidence type="ECO:0000313" key="7">
    <source>
        <dbReference type="Proteomes" id="UP000016933"/>
    </source>
</evidence>
<feature type="compositionally biased region" description="Polar residues" evidence="4">
    <location>
        <begin position="428"/>
        <end position="439"/>
    </location>
</feature>
<dbReference type="OrthoDB" id="1918685at2759"/>
<feature type="compositionally biased region" description="Acidic residues" evidence="4">
    <location>
        <begin position="479"/>
        <end position="489"/>
    </location>
</feature>
<dbReference type="GO" id="GO:0005634">
    <property type="term" value="C:nucleus"/>
    <property type="evidence" value="ECO:0007669"/>
    <property type="project" value="UniProtKB-SubCell"/>
</dbReference>
<feature type="compositionally biased region" description="Polar residues" evidence="4">
    <location>
        <begin position="205"/>
        <end position="220"/>
    </location>
</feature>
<dbReference type="SUPFAM" id="SSF54160">
    <property type="entry name" value="Chromo domain-like"/>
    <property type="match status" value="2"/>
</dbReference>
<evidence type="ECO:0000256" key="3">
    <source>
        <dbReference type="ARBA" id="ARBA00023242"/>
    </source>
</evidence>
<dbReference type="InterPro" id="IPR000953">
    <property type="entry name" value="Chromo/chromo_shadow_dom"/>
</dbReference>
<dbReference type="GO" id="GO:0006338">
    <property type="term" value="P:chromatin remodeling"/>
    <property type="evidence" value="ECO:0007669"/>
    <property type="project" value="UniProtKB-ARBA"/>
</dbReference>
<dbReference type="CDD" id="cd18967">
    <property type="entry name" value="chromodomain"/>
    <property type="match status" value="1"/>
</dbReference>
<gene>
    <name evidence="6" type="ORF">DOTSEDRAFT_52492</name>
</gene>
<name>N1PQB6_DOTSN</name>
<dbReference type="AlphaFoldDB" id="N1PQB6"/>
<dbReference type="Proteomes" id="UP000016933">
    <property type="component" value="Unassembled WGS sequence"/>
</dbReference>
<dbReference type="HOGENOM" id="CLU_446859_0_0_1"/>
<feature type="compositionally biased region" description="Low complexity" evidence="4">
    <location>
        <begin position="362"/>
        <end position="372"/>
    </location>
</feature>
<feature type="compositionally biased region" description="Basic residues" evidence="4">
    <location>
        <begin position="172"/>
        <end position="183"/>
    </location>
</feature>
<evidence type="ECO:0000313" key="6">
    <source>
        <dbReference type="EMBL" id="EME45128.1"/>
    </source>
</evidence>
<evidence type="ECO:0000256" key="1">
    <source>
        <dbReference type="ARBA" id="ARBA00004123"/>
    </source>
</evidence>
<feature type="compositionally biased region" description="Polar residues" evidence="4">
    <location>
        <begin position="390"/>
        <end position="407"/>
    </location>
</feature>
<dbReference type="EMBL" id="KB446538">
    <property type="protein sequence ID" value="EME45128.1"/>
    <property type="molecule type" value="Genomic_DNA"/>
</dbReference>
<reference evidence="7" key="1">
    <citation type="journal article" date="2012" name="PLoS Genet.">
        <title>The genomes of the fungal plant pathogens Cladosporium fulvum and Dothistroma septosporum reveal adaptation to different hosts and lifestyles but also signatures of common ancestry.</title>
        <authorList>
            <person name="de Wit P.J.G.M."/>
            <person name="van der Burgt A."/>
            <person name="Oekmen B."/>
            <person name="Stergiopoulos I."/>
            <person name="Abd-Elsalam K.A."/>
            <person name="Aerts A.L."/>
            <person name="Bahkali A.H."/>
            <person name="Beenen H.G."/>
            <person name="Chettri P."/>
            <person name="Cox M.P."/>
            <person name="Datema E."/>
            <person name="de Vries R.P."/>
            <person name="Dhillon B."/>
            <person name="Ganley A.R."/>
            <person name="Griffiths S.A."/>
            <person name="Guo Y."/>
            <person name="Hamelin R.C."/>
            <person name="Henrissat B."/>
            <person name="Kabir M.S."/>
            <person name="Jashni M.K."/>
            <person name="Kema G."/>
            <person name="Klaubauf S."/>
            <person name="Lapidus A."/>
            <person name="Levasseur A."/>
            <person name="Lindquist E."/>
            <person name="Mehrabi R."/>
            <person name="Ohm R.A."/>
            <person name="Owen T.J."/>
            <person name="Salamov A."/>
            <person name="Schwelm A."/>
            <person name="Schijlen E."/>
            <person name="Sun H."/>
            <person name="van den Burg H.A."/>
            <person name="van Ham R.C.H.J."/>
            <person name="Zhang S."/>
            <person name="Goodwin S.B."/>
            <person name="Grigoriev I.V."/>
            <person name="Collemare J."/>
            <person name="Bradshaw R.E."/>
        </authorList>
    </citation>
    <scope>NUCLEOTIDE SEQUENCE [LARGE SCALE GENOMIC DNA]</scope>
    <source>
        <strain evidence="7">NZE10 / CBS 128990</strain>
    </source>
</reference>
<reference evidence="6 7" key="2">
    <citation type="journal article" date="2012" name="PLoS Pathog.">
        <title>Diverse lifestyles and strategies of plant pathogenesis encoded in the genomes of eighteen Dothideomycetes fungi.</title>
        <authorList>
            <person name="Ohm R.A."/>
            <person name="Feau N."/>
            <person name="Henrissat B."/>
            <person name="Schoch C.L."/>
            <person name="Horwitz B.A."/>
            <person name="Barry K.W."/>
            <person name="Condon B.J."/>
            <person name="Copeland A.C."/>
            <person name="Dhillon B."/>
            <person name="Glaser F."/>
            <person name="Hesse C.N."/>
            <person name="Kosti I."/>
            <person name="LaButti K."/>
            <person name="Lindquist E.A."/>
            <person name="Lucas S."/>
            <person name="Salamov A.A."/>
            <person name="Bradshaw R.E."/>
            <person name="Ciuffetti L."/>
            <person name="Hamelin R.C."/>
            <person name="Kema G.H.J."/>
            <person name="Lawrence C."/>
            <person name="Scott J.A."/>
            <person name="Spatafora J.W."/>
            <person name="Turgeon B.G."/>
            <person name="de Wit P.J.G.M."/>
            <person name="Zhong S."/>
            <person name="Goodwin S.B."/>
            <person name="Grigoriev I.V."/>
        </authorList>
    </citation>
    <scope>NUCLEOTIDE SEQUENCE [LARGE SCALE GENOMIC DNA]</scope>
    <source>
        <strain evidence="7">NZE10 / CBS 128990</strain>
    </source>
</reference>